<sequence>MGSRAGCVTPINGRNLLEKLNTDTDVLERFEMHHRKNTARRRKLCVSSGGSLGPGMRS</sequence>
<keyword evidence="1" id="KW-0418">Kinase</keyword>
<dbReference type="HOGENOM" id="CLU_2970645_0_0_4"/>
<protein>
    <submittedName>
        <fullName evidence="1">Pyruvate kinase</fullName>
    </submittedName>
</protein>
<name>D5WL78_PARAM</name>
<evidence type="ECO:0000313" key="2">
    <source>
        <dbReference type="Proteomes" id="UP000002190"/>
    </source>
</evidence>
<gene>
    <name evidence="1" type="ordered locus">BC1002_6108</name>
</gene>
<dbReference type="Proteomes" id="UP000002190">
    <property type="component" value="Chromosome 3"/>
</dbReference>
<reference evidence="1 2" key="2">
    <citation type="journal article" date="2012" name="J. Bacteriol.">
        <title>Genome Sequences of Burkholderia sp. Strains CCGE1002 and H160, Isolated from Legume Nodules in Mexico and Brazil.</title>
        <authorList>
            <person name="Ormeno-Orrillo E."/>
            <person name="Rogel M.A."/>
            <person name="Chueire L.M."/>
            <person name="Tiedje J.M."/>
            <person name="Martinez-Romero E."/>
            <person name="Hungria M."/>
        </authorList>
    </citation>
    <scope>NUCLEOTIDE SEQUENCE [LARGE SCALE GENOMIC DNA]</scope>
    <source>
        <strain evidence="1 2">CCGE1002</strain>
    </source>
</reference>
<proteinExistence type="predicted"/>
<reference evidence="2" key="1">
    <citation type="submission" date="2010-04" db="EMBL/GenBank/DDBJ databases">
        <title>Complete sequence of chromosome 3 of Burkholderia sp. CCGE1002.</title>
        <authorList>
            <consortium name="US DOE Joint Genome Institute"/>
            <person name="Lucas S."/>
            <person name="Copeland A."/>
            <person name="Lapidus A."/>
            <person name="Cheng J.-F."/>
            <person name="Bruce D."/>
            <person name="Goodwin L."/>
            <person name="Pitluck S."/>
            <person name="Chertkov O."/>
            <person name="Detter J.C."/>
            <person name="Han C."/>
            <person name="Tapia R."/>
            <person name="Land M."/>
            <person name="Hauser L."/>
            <person name="Kyrpides N."/>
            <person name="Ovchinnikova G."/>
            <person name="Martinez-Romero E."/>
            <person name="Hernandez M.A.R."/>
            <person name="Tiedje J.M."/>
            <person name="Woyke T."/>
        </authorList>
    </citation>
    <scope>NUCLEOTIDE SEQUENCE [LARGE SCALE GENOMIC DNA]</scope>
    <source>
        <strain evidence="2">CCGE1002</strain>
    </source>
</reference>
<dbReference type="KEGG" id="bge:BC1002_6108"/>
<accession>D5WL78</accession>
<evidence type="ECO:0000313" key="1">
    <source>
        <dbReference type="EMBL" id="ADG19974.1"/>
    </source>
</evidence>
<keyword evidence="1" id="KW-0808">Transferase</keyword>
<dbReference type="EMBL" id="CP002015">
    <property type="protein sequence ID" value="ADG19974.1"/>
    <property type="molecule type" value="Genomic_DNA"/>
</dbReference>
<organism evidence="1 2">
    <name type="scientific">Paraburkholderia atlantica</name>
    <dbReference type="NCBI Taxonomy" id="2654982"/>
    <lineage>
        <taxon>Bacteria</taxon>
        <taxon>Pseudomonadati</taxon>
        <taxon>Pseudomonadota</taxon>
        <taxon>Betaproteobacteria</taxon>
        <taxon>Burkholderiales</taxon>
        <taxon>Burkholderiaceae</taxon>
        <taxon>Paraburkholderia</taxon>
    </lineage>
</organism>
<dbReference type="AlphaFoldDB" id="D5WL78"/>
<dbReference type="GO" id="GO:0016301">
    <property type="term" value="F:kinase activity"/>
    <property type="evidence" value="ECO:0007669"/>
    <property type="project" value="UniProtKB-KW"/>
</dbReference>
<keyword evidence="1" id="KW-0670">Pyruvate</keyword>